<feature type="transmembrane region" description="Helical" evidence="2">
    <location>
        <begin position="33"/>
        <end position="54"/>
    </location>
</feature>
<gene>
    <name evidence="3" type="ORF">HDK90DRAFT_491757</name>
</gene>
<feature type="region of interest" description="Disordered" evidence="1">
    <location>
        <begin position="95"/>
        <end position="132"/>
    </location>
</feature>
<accession>A0ABR1YIM6</accession>
<evidence type="ECO:0000313" key="3">
    <source>
        <dbReference type="EMBL" id="KAK8230755.1"/>
    </source>
</evidence>
<comment type="caution">
    <text evidence="3">The sequence shown here is derived from an EMBL/GenBank/DDBJ whole genome shotgun (WGS) entry which is preliminary data.</text>
</comment>
<name>A0ABR1YIM6_9PEZI</name>
<sequence>MSRVWSRGLKRSVPSKGQSTETGFLNLDKRWRLFFFFLSGVSSLVCTVLLSSGHFLHACLYYFCICILFQLFSLGYGKSKGVRGWVVWLGSSVSGGRRNKRAFSGAREEGDGRAKGKQAQNDTNDVLRREMH</sequence>
<evidence type="ECO:0008006" key="5">
    <source>
        <dbReference type="Google" id="ProtNLM"/>
    </source>
</evidence>
<keyword evidence="2" id="KW-1133">Transmembrane helix</keyword>
<dbReference type="Proteomes" id="UP001492380">
    <property type="component" value="Unassembled WGS sequence"/>
</dbReference>
<dbReference type="EMBL" id="JBBWRZ010000008">
    <property type="protein sequence ID" value="KAK8230755.1"/>
    <property type="molecule type" value="Genomic_DNA"/>
</dbReference>
<evidence type="ECO:0000256" key="2">
    <source>
        <dbReference type="SAM" id="Phobius"/>
    </source>
</evidence>
<feature type="transmembrane region" description="Helical" evidence="2">
    <location>
        <begin position="60"/>
        <end position="77"/>
    </location>
</feature>
<organism evidence="3 4">
    <name type="scientific">Phyllosticta capitalensis</name>
    <dbReference type="NCBI Taxonomy" id="121624"/>
    <lineage>
        <taxon>Eukaryota</taxon>
        <taxon>Fungi</taxon>
        <taxon>Dikarya</taxon>
        <taxon>Ascomycota</taxon>
        <taxon>Pezizomycotina</taxon>
        <taxon>Dothideomycetes</taxon>
        <taxon>Dothideomycetes incertae sedis</taxon>
        <taxon>Botryosphaeriales</taxon>
        <taxon>Phyllostictaceae</taxon>
        <taxon>Phyllosticta</taxon>
    </lineage>
</organism>
<evidence type="ECO:0000256" key="1">
    <source>
        <dbReference type="SAM" id="MobiDB-lite"/>
    </source>
</evidence>
<proteinExistence type="predicted"/>
<keyword evidence="4" id="KW-1185">Reference proteome</keyword>
<keyword evidence="2" id="KW-0472">Membrane</keyword>
<reference evidence="3 4" key="1">
    <citation type="submission" date="2024-04" db="EMBL/GenBank/DDBJ databases">
        <title>Phyllosticta paracitricarpa is synonymous to the EU quarantine fungus P. citricarpa based on phylogenomic analyses.</title>
        <authorList>
            <consortium name="Lawrence Berkeley National Laboratory"/>
            <person name="Van Ingen-Buijs V.A."/>
            <person name="Van Westerhoven A.C."/>
            <person name="Haridas S."/>
            <person name="Skiadas P."/>
            <person name="Martin F."/>
            <person name="Groenewald J.Z."/>
            <person name="Crous P.W."/>
            <person name="Seidl M.F."/>
        </authorList>
    </citation>
    <scope>NUCLEOTIDE SEQUENCE [LARGE SCALE GENOMIC DNA]</scope>
    <source>
        <strain evidence="3 4">CBS 123374</strain>
    </source>
</reference>
<evidence type="ECO:0000313" key="4">
    <source>
        <dbReference type="Proteomes" id="UP001492380"/>
    </source>
</evidence>
<protein>
    <recommendedName>
        <fullName evidence="5">Transmembrane protein</fullName>
    </recommendedName>
</protein>
<keyword evidence="2" id="KW-0812">Transmembrane</keyword>